<feature type="non-terminal residue" evidence="2">
    <location>
        <position position="1"/>
    </location>
</feature>
<feature type="transmembrane region" description="Helical" evidence="1">
    <location>
        <begin position="140"/>
        <end position="167"/>
    </location>
</feature>
<protein>
    <submittedName>
        <fullName evidence="2">Uncharacterized protein</fullName>
    </submittedName>
</protein>
<evidence type="ECO:0000256" key="1">
    <source>
        <dbReference type="SAM" id="Phobius"/>
    </source>
</evidence>
<dbReference type="EMBL" id="BART01021541">
    <property type="protein sequence ID" value="GAH01515.1"/>
    <property type="molecule type" value="Genomic_DNA"/>
</dbReference>
<keyword evidence="1" id="KW-0472">Membrane</keyword>
<feature type="transmembrane region" description="Helical" evidence="1">
    <location>
        <begin position="108"/>
        <end position="128"/>
    </location>
</feature>
<feature type="transmembrane region" description="Helical" evidence="1">
    <location>
        <begin position="195"/>
        <end position="220"/>
    </location>
</feature>
<proteinExistence type="predicted"/>
<keyword evidence="1" id="KW-1133">Transmembrane helix</keyword>
<reference evidence="2" key="1">
    <citation type="journal article" date="2014" name="Front. Microbiol.">
        <title>High frequency of phylogenetically diverse reductive dehalogenase-homologous genes in deep subseafloor sedimentary metagenomes.</title>
        <authorList>
            <person name="Kawai M."/>
            <person name="Futagami T."/>
            <person name="Toyoda A."/>
            <person name="Takaki Y."/>
            <person name="Nishi S."/>
            <person name="Hori S."/>
            <person name="Arai W."/>
            <person name="Tsubouchi T."/>
            <person name="Morono Y."/>
            <person name="Uchiyama I."/>
            <person name="Ito T."/>
            <person name="Fujiyama A."/>
            <person name="Inagaki F."/>
            <person name="Takami H."/>
        </authorList>
    </citation>
    <scope>NUCLEOTIDE SEQUENCE</scope>
    <source>
        <strain evidence="2">Expedition CK06-06</strain>
    </source>
</reference>
<dbReference type="AlphaFoldDB" id="X1CZT6"/>
<evidence type="ECO:0000313" key="2">
    <source>
        <dbReference type="EMBL" id="GAH01515.1"/>
    </source>
</evidence>
<keyword evidence="1" id="KW-0812">Transmembrane</keyword>
<sequence>VYNSTYVQFISQIETNFKSLGENNPATMPFIYSITVTSIINSIILLFAYFFIVRQESKFETFPLNFLGQFLPIALFILNFISALKIPLSMVSWSTFDYKLDVDLSELFLNNIILFASGYFIALYYSIVYTGKNCSSKIIILKRIILLFVILFAVFFLLNNVVFYSILEKYMDSKSEEQYLAIDGLNLLHGMNIAILFYDSFSLLIMIFCISSIFLPFSVIHKMKLQIQKIQEFSSSSNLKQSKLKNSHSISSNNSKKHRLVKNPRFLNLLKNK</sequence>
<organism evidence="2">
    <name type="scientific">marine sediment metagenome</name>
    <dbReference type="NCBI Taxonomy" id="412755"/>
    <lineage>
        <taxon>unclassified sequences</taxon>
        <taxon>metagenomes</taxon>
        <taxon>ecological metagenomes</taxon>
    </lineage>
</organism>
<name>X1CZT6_9ZZZZ</name>
<feature type="transmembrane region" description="Helical" evidence="1">
    <location>
        <begin position="64"/>
        <end position="88"/>
    </location>
</feature>
<feature type="transmembrane region" description="Helical" evidence="1">
    <location>
        <begin position="30"/>
        <end position="52"/>
    </location>
</feature>
<comment type="caution">
    <text evidence="2">The sequence shown here is derived from an EMBL/GenBank/DDBJ whole genome shotgun (WGS) entry which is preliminary data.</text>
</comment>
<accession>X1CZT6</accession>
<gene>
    <name evidence="2" type="ORF">S01H4_39707</name>
</gene>